<protein>
    <recommendedName>
        <fullName evidence="10">G-protein coupled receptors family 1 profile domain-containing protein</fullName>
    </recommendedName>
</protein>
<feature type="transmembrane region" description="Helical" evidence="9">
    <location>
        <begin position="121"/>
        <end position="140"/>
    </location>
</feature>
<keyword evidence="2" id="KW-1003">Cell membrane</keyword>
<dbReference type="Proteomes" id="UP000007110">
    <property type="component" value="Unassembled WGS sequence"/>
</dbReference>
<dbReference type="PANTHER" id="PTHR24230:SF0">
    <property type="entry name" value="G-PROTEIN COUPLED RECEPTORS FAMILY 1 PROFILE DOMAIN-CONTAINING PROTEIN"/>
    <property type="match status" value="1"/>
</dbReference>
<keyword evidence="12" id="KW-1185">Reference proteome</keyword>
<evidence type="ECO:0000256" key="4">
    <source>
        <dbReference type="ARBA" id="ARBA00022989"/>
    </source>
</evidence>
<dbReference type="CDD" id="cd00637">
    <property type="entry name" value="7tm_classA_rhodopsin-like"/>
    <property type="match status" value="1"/>
</dbReference>
<dbReference type="RefSeq" id="XP_030842636.1">
    <property type="nucleotide sequence ID" value="XM_030986776.1"/>
</dbReference>
<dbReference type="Gene3D" id="1.20.1070.10">
    <property type="entry name" value="Rhodopsin 7-helix transmembrane proteins"/>
    <property type="match status" value="1"/>
</dbReference>
<evidence type="ECO:0000313" key="12">
    <source>
        <dbReference type="Proteomes" id="UP000007110"/>
    </source>
</evidence>
<evidence type="ECO:0000256" key="2">
    <source>
        <dbReference type="ARBA" id="ARBA00022475"/>
    </source>
</evidence>
<dbReference type="InParanoid" id="A0A7M7NWY8"/>
<dbReference type="GO" id="GO:0007218">
    <property type="term" value="P:neuropeptide signaling pathway"/>
    <property type="evidence" value="ECO:0000318"/>
    <property type="project" value="GO_Central"/>
</dbReference>
<feature type="domain" description="G-protein coupled receptors family 1 profile" evidence="10">
    <location>
        <begin position="22"/>
        <end position="364"/>
    </location>
</feature>
<dbReference type="InterPro" id="IPR000276">
    <property type="entry name" value="GPCR_Rhodpsn"/>
</dbReference>
<dbReference type="OrthoDB" id="9444602at2759"/>
<dbReference type="GO" id="GO:0005886">
    <property type="term" value="C:plasma membrane"/>
    <property type="evidence" value="ECO:0000318"/>
    <property type="project" value="GO_Central"/>
</dbReference>
<sequence length="391" mass="43644">MEPYVGVLVAFHVVLMAVGIPGNLLVFLVTASRTPKKSVHVFVIALAVADLLACCLMPFSIHYWLTFNNQQSSILCKIHIFTDFVSVFTSMFLTTAVAFDRYIAVCYPLKTILNLPRSFKVCVGCFVSAFVCSLPSVFAFDIRSYGPSVSNCTPTAHHWLSRGIYGIIVFTFLLSTAVLIILYLQMCIMIRRQAHFRARVAPAPNPAPMHESPSPNDIQTISDKVPVATSSTNRSIEDYKVPESSSMHRSLIGPHLAVPVTCAWPQSLYKSESTLQPLPEKTDRQNRNARVAGAVADGMKNKTTKMLIMSTVVFIASWLPNILIKAIPRTQYQGLPQLHPAILITTKSLEYLFLINHAVNPFVYNLVNKRFRGLCAEKIKTLRRKFTNYIG</sequence>
<evidence type="ECO:0000256" key="9">
    <source>
        <dbReference type="SAM" id="Phobius"/>
    </source>
</evidence>
<keyword evidence="6 9" id="KW-0472">Membrane</keyword>
<evidence type="ECO:0000256" key="3">
    <source>
        <dbReference type="ARBA" id="ARBA00022692"/>
    </source>
</evidence>
<feature type="transmembrane region" description="Helical" evidence="9">
    <location>
        <begin position="6"/>
        <end position="29"/>
    </location>
</feature>
<dbReference type="KEGG" id="spu:105447270"/>
<dbReference type="PROSITE" id="PS50262">
    <property type="entry name" value="G_PROTEIN_RECEP_F1_2"/>
    <property type="match status" value="1"/>
</dbReference>
<dbReference type="InterPro" id="IPR017452">
    <property type="entry name" value="GPCR_Rhodpsn_7TM"/>
</dbReference>
<feature type="transmembrane region" description="Helical" evidence="9">
    <location>
        <begin position="164"/>
        <end position="184"/>
    </location>
</feature>
<feature type="transmembrane region" description="Helical" evidence="9">
    <location>
        <begin position="85"/>
        <end position="109"/>
    </location>
</feature>
<evidence type="ECO:0000256" key="1">
    <source>
        <dbReference type="ARBA" id="ARBA00004651"/>
    </source>
</evidence>
<reference evidence="11" key="2">
    <citation type="submission" date="2021-01" db="UniProtKB">
        <authorList>
            <consortium name="EnsemblMetazoa"/>
        </authorList>
    </citation>
    <scope>IDENTIFICATION</scope>
</reference>
<evidence type="ECO:0000313" key="11">
    <source>
        <dbReference type="EnsemblMetazoa" id="XP_030842636"/>
    </source>
</evidence>
<dbReference type="PANTHER" id="PTHR24230">
    <property type="entry name" value="G-PROTEIN COUPLED RECEPTOR"/>
    <property type="match status" value="1"/>
</dbReference>
<proteinExistence type="predicted"/>
<dbReference type="OMA" id="APMHESP"/>
<keyword evidence="4 9" id="KW-1133">Transmembrane helix</keyword>
<dbReference type="GO" id="GO:0008528">
    <property type="term" value="F:G protein-coupled peptide receptor activity"/>
    <property type="evidence" value="ECO:0000318"/>
    <property type="project" value="GO_Central"/>
</dbReference>
<keyword evidence="7" id="KW-0675">Receptor</keyword>
<dbReference type="SMART" id="SM01381">
    <property type="entry name" value="7TM_GPCR_Srsx"/>
    <property type="match status" value="1"/>
</dbReference>
<evidence type="ECO:0000256" key="7">
    <source>
        <dbReference type="ARBA" id="ARBA00023170"/>
    </source>
</evidence>
<evidence type="ECO:0000256" key="5">
    <source>
        <dbReference type="ARBA" id="ARBA00023040"/>
    </source>
</evidence>
<reference evidence="12" key="1">
    <citation type="submission" date="2015-02" db="EMBL/GenBank/DDBJ databases">
        <title>Genome sequencing for Strongylocentrotus purpuratus.</title>
        <authorList>
            <person name="Murali S."/>
            <person name="Liu Y."/>
            <person name="Vee V."/>
            <person name="English A."/>
            <person name="Wang M."/>
            <person name="Skinner E."/>
            <person name="Han Y."/>
            <person name="Muzny D.M."/>
            <person name="Worley K.C."/>
            <person name="Gibbs R.A."/>
        </authorList>
    </citation>
    <scope>NUCLEOTIDE SEQUENCE</scope>
</reference>
<keyword evidence="3 9" id="KW-0812">Transmembrane</keyword>
<keyword evidence="8" id="KW-0807">Transducer</keyword>
<evidence type="ECO:0000259" key="10">
    <source>
        <dbReference type="PROSITE" id="PS50262"/>
    </source>
</evidence>
<accession>A0A7M7NWY8</accession>
<dbReference type="GeneID" id="105447270"/>
<comment type="subcellular location">
    <subcellularLocation>
        <location evidence="1">Cell membrane</location>
        <topology evidence="1">Multi-pass membrane protein</topology>
    </subcellularLocation>
</comment>
<dbReference type="SUPFAM" id="SSF81321">
    <property type="entry name" value="Family A G protein-coupled receptor-like"/>
    <property type="match status" value="1"/>
</dbReference>
<keyword evidence="5" id="KW-0297">G-protein coupled receptor</keyword>
<dbReference type="Pfam" id="PF00001">
    <property type="entry name" value="7tm_1"/>
    <property type="match status" value="1"/>
</dbReference>
<dbReference type="PRINTS" id="PR00237">
    <property type="entry name" value="GPCRRHODOPSN"/>
</dbReference>
<organism evidence="11 12">
    <name type="scientific">Strongylocentrotus purpuratus</name>
    <name type="common">Purple sea urchin</name>
    <dbReference type="NCBI Taxonomy" id="7668"/>
    <lineage>
        <taxon>Eukaryota</taxon>
        <taxon>Metazoa</taxon>
        <taxon>Echinodermata</taxon>
        <taxon>Eleutherozoa</taxon>
        <taxon>Echinozoa</taxon>
        <taxon>Echinoidea</taxon>
        <taxon>Euechinoidea</taxon>
        <taxon>Echinacea</taxon>
        <taxon>Camarodonta</taxon>
        <taxon>Echinidea</taxon>
        <taxon>Strongylocentrotidae</taxon>
        <taxon>Strongylocentrotus</taxon>
    </lineage>
</organism>
<feature type="transmembrane region" description="Helical" evidence="9">
    <location>
        <begin position="306"/>
        <end position="324"/>
    </location>
</feature>
<evidence type="ECO:0000256" key="8">
    <source>
        <dbReference type="ARBA" id="ARBA00023224"/>
    </source>
</evidence>
<dbReference type="EnsemblMetazoa" id="XM_030986776">
    <property type="protein sequence ID" value="XP_030842636"/>
    <property type="gene ID" value="LOC105447270"/>
</dbReference>
<name>A0A7M7NWY8_STRPU</name>
<dbReference type="AlphaFoldDB" id="A0A7M7NWY8"/>
<evidence type="ECO:0000256" key="6">
    <source>
        <dbReference type="ARBA" id="ARBA00023136"/>
    </source>
</evidence>
<feature type="transmembrane region" description="Helical" evidence="9">
    <location>
        <begin position="41"/>
        <end position="65"/>
    </location>
</feature>